<dbReference type="AlphaFoldDB" id="A0A369JPZ5"/>
<organism evidence="3 4">
    <name type="scientific">Hypsizygus marmoreus</name>
    <name type="common">White beech mushroom</name>
    <name type="synonym">Agaricus marmoreus</name>
    <dbReference type="NCBI Taxonomy" id="39966"/>
    <lineage>
        <taxon>Eukaryota</taxon>
        <taxon>Fungi</taxon>
        <taxon>Dikarya</taxon>
        <taxon>Basidiomycota</taxon>
        <taxon>Agaricomycotina</taxon>
        <taxon>Agaricomycetes</taxon>
        <taxon>Agaricomycetidae</taxon>
        <taxon>Agaricales</taxon>
        <taxon>Tricholomatineae</taxon>
        <taxon>Lyophyllaceae</taxon>
        <taxon>Hypsizygus</taxon>
    </lineage>
</organism>
<feature type="compositionally biased region" description="Polar residues" evidence="2">
    <location>
        <begin position="1"/>
        <end position="11"/>
    </location>
</feature>
<reference evidence="3" key="1">
    <citation type="submission" date="2018-04" db="EMBL/GenBank/DDBJ databases">
        <title>Whole genome sequencing of Hypsizygus marmoreus.</title>
        <authorList>
            <person name="Choi I.-G."/>
            <person name="Min B."/>
            <person name="Kim J.-G."/>
            <person name="Kim S."/>
            <person name="Oh Y.-L."/>
            <person name="Kong W.-S."/>
            <person name="Park H."/>
            <person name="Jeong J."/>
            <person name="Song E.-S."/>
        </authorList>
    </citation>
    <scope>NUCLEOTIDE SEQUENCE [LARGE SCALE GENOMIC DNA]</scope>
    <source>
        <strain evidence="3">51987-8</strain>
    </source>
</reference>
<evidence type="ECO:0000313" key="4">
    <source>
        <dbReference type="Proteomes" id="UP000076154"/>
    </source>
</evidence>
<dbReference type="EMBL" id="LUEZ02000046">
    <property type="protein sequence ID" value="RDB23432.1"/>
    <property type="molecule type" value="Genomic_DNA"/>
</dbReference>
<dbReference type="InParanoid" id="A0A369JPZ5"/>
<feature type="region of interest" description="Disordered" evidence="2">
    <location>
        <begin position="469"/>
        <end position="488"/>
    </location>
</feature>
<dbReference type="STRING" id="39966.A0A369JPZ5"/>
<feature type="compositionally biased region" description="Basic residues" evidence="2">
    <location>
        <begin position="60"/>
        <end position="71"/>
    </location>
</feature>
<gene>
    <name evidence="3" type="primary">CALCOCO1</name>
    <name evidence="3" type="ORF">Hypma_009350</name>
</gene>
<feature type="region of interest" description="Disordered" evidence="2">
    <location>
        <begin position="361"/>
        <end position="399"/>
    </location>
</feature>
<name>A0A369JPZ5_HYPMA</name>
<feature type="region of interest" description="Disordered" evidence="2">
    <location>
        <begin position="1"/>
        <end position="30"/>
    </location>
</feature>
<feature type="coiled-coil region" evidence="1">
    <location>
        <begin position="1013"/>
        <end position="1089"/>
    </location>
</feature>
<sequence>MWSKLSNVLKSKQTHDGAEQSSSQGDVMSRVLDQHPNLSVFHSATDQIMPTPSPPSSPSKHGRRGMFKRMSRAPFQDDNDSLRAPSPMIGQPKKVKPYHTNKNGNNSQLSLSRLPTENGSSPHEMTRRSSFDMLRPSNDTIARPNGTTKSATALRRPSLDLLRFNQEPSSAHDPSHSPHPSEDGANRTPITPSLDAKYGSVRSILRDPKTPGTGQNVRFFSRDAYKVISPDQSMDPDFHQQQQQQTQEQAPKDQESFLERLSRGSPEGSNGSALTRASSGGKTARPTVAEVFSPLSNTDTPPSAQAQANFINSTNLLSPIPPPDFNLFGMSEHLELPKIPPGLGFDVPEPALDSAVDMSLTDDGRSTQAVPSSALTSTPFKDKGKGKAKDAPSEISTDNAVMPIDETIFHAKEKSPRLPAALHDRSQSFSFGQTVFHSLANTSRGSADDSFDTSGIFASASANLKPSLLNEKEAESSSRATSPVFTKNRGRALSDTVFQSMMRSSPKPPEADINDESSQDLVVYSGTTPEQPDPFRANATTYYTPQTMIPVTPPQGALTQHIRKTSKEENIIFSLQTQLALQTELCQQYETDLRARDELVEILGKKVTDMERDETKRKGALRGWKKKVQDLEKTCRYLEEEVEGSRQNSMERSIMDEASGEALRMLHRQIAVLEREKSEWGRNEEMLRDEVATLENLVKDRTEDVMSLKEMLWSRDESERELKEGIREAKEQMEMMGNVSMPMIDEEELKKLIVEKEQRGEEERERHRVAEFGWEEERTELVTKVHNLQDVKVELEGDLETTKDQLRARTDEYELLKAELNAQWEHTEKATEKIEGLEKAVLELQNQRDALKRDLEELEHRGANMDAEWNETEAKKAELENELQEVWNYKDELEKEREQLEDQLQQERDHSNNLLQGIQERDNRISEVDQERQFAQDNVARLEEKLRQRNDEITEYSQRAAQHEAEAEQLREEMVNLRREHSRVVDEQSRALQEVSLQEGEARTKMEALVRQQAAVEVEMKTSKDKISALKEEVERLRRQIHELQQASADKEVKLVQLAKQRAKDKEDLNSMNIALDSKQQELELIKRNLGVRGTGGSTPAPASRIQATHGRRDSAIFKTPTISRPSSVMSDTGSTTGKERKLCVDSTPAGMSGKVSALGKSIRVNGTTSSTSTSKRIEGSMGPPPPKPRMSVAGTPTPAARVSSLSRSSSMKPTIGAGATAPHRRVSSVEQMQPKTKLLRPTINASPAPSVSEHDEKENVDLSSRRRSMLPIPA</sequence>
<dbReference type="Proteomes" id="UP000076154">
    <property type="component" value="Unassembled WGS sequence"/>
</dbReference>
<feature type="compositionally biased region" description="Polar residues" evidence="2">
    <location>
        <begin position="100"/>
        <end position="123"/>
    </location>
</feature>
<dbReference type="PANTHER" id="PTHR23159">
    <property type="entry name" value="CENTROSOMAL PROTEIN 2"/>
    <property type="match status" value="1"/>
</dbReference>
<accession>A0A369JPZ5</accession>
<feature type="coiled-coil region" evidence="1">
    <location>
        <begin position="621"/>
        <end position="690"/>
    </location>
</feature>
<feature type="region of interest" description="Disordered" evidence="2">
    <location>
        <begin position="1091"/>
        <end position="1112"/>
    </location>
</feature>
<evidence type="ECO:0000256" key="2">
    <source>
        <dbReference type="SAM" id="MobiDB-lite"/>
    </source>
</evidence>
<feature type="region of interest" description="Disordered" evidence="2">
    <location>
        <begin position="1162"/>
        <end position="1275"/>
    </location>
</feature>
<dbReference type="OrthoDB" id="2593174at2759"/>
<keyword evidence="4" id="KW-1185">Reference proteome</keyword>
<evidence type="ECO:0000313" key="3">
    <source>
        <dbReference type="EMBL" id="RDB23432.1"/>
    </source>
</evidence>
<feature type="coiled-coil region" evidence="1">
    <location>
        <begin position="715"/>
        <end position="987"/>
    </location>
</feature>
<protein>
    <submittedName>
        <fullName evidence="3">Calcium-binding and coiled-coil domain-containing protein 1</fullName>
    </submittedName>
</protein>
<proteinExistence type="predicted"/>
<feature type="region of interest" description="Disordered" evidence="2">
    <location>
        <begin position="42"/>
        <end position="194"/>
    </location>
</feature>
<feature type="compositionally biased region" description="Basic and acidic residues" evidence="2">
    <location>
        <begin position="173"/>
        <end position="185"/>
    </location>
</feature>
<feature type="compositionally biased region" description="Basic and acidic residues" evidence="2">
    <location>
        <begin position="250"/>
        <end position="262"/>
    </location>
</feature>
<feature type="compositionally biased region" description="Basic and acidic residues" evidence="2">
    <location>
        <begin position="1253"/>
        <end position="1265"/>
    </location>
</feature>
<dbReference type="PANTHER" id="PTHR23159:SF31">
    <property type="entry name" value="CENTROSOME-ASSOCIATED PROTEIN CEP250 ISOFORM X1"/>
    <property type="match status" value="1"/>
</dbReference>
<feature type="compositionally biased region" description="Polar residues" evidence="2">
    <location>
        <begin position="366"/>
        <end position="379"/>
    </location>
</feature>
<comment type="caution">
    <text evidence="3">The sequence shown here is derived from an EMBL/GenBank/DDBJ whole genome shotgun (WGS) entry which is preliminary data.</text>
</comment>
<feature type="compositionally biased region" description="Basic and acidic residues" evidence="2">
    <location>
        <begin position="380"/>
        <end position="392"/>
    </location>
</feature>
<feature type="compositionally biased region" description="Polar residues" evidence="2">
    <location>
        <begin position="1165"/>
        <end position="1175"/>
    </location>
</feature>
<evidence type="ECO:0000256" key="1">
    <source>
        <dbReference type="SAM" id="Coils"/>
    </source>
</evidence>
<feature type="compositionally biased region" description="Polar residues" evidence="2">
    <location>
        <begin position="267"/>
        <end position="281"/>
    </location>
</feature>
<feature type="region of interest" description="Disordered" evidence="2">
    <location>
        <begin position="229"/>
        <end position="284"/>
    </location>
</feature>
<feature type="compositionally biased region" description="Low complexity" evidence="2">
    <location>
        <begin position="240"/>
        <end position="249"/>
    </location>
</feature>
<keyword evidence="1" id="KW-0175">Coiled coil</keyword>
<feature type="compositionally biased region" description="Polar residues" evidence="2">
    <location>
        <begin position="137"/>
        <end position="151"/>
    </location>
</feature>